<proteinExistence type="predicted"/>
<reference evidence="1 2" key="1">
    <citation type="journal article" date="2014" name="Nature">
        <title>Sequential evolution of bacterial morphology by co-option of a developmental regulator.</title>
        <authorList>
            <person name="Jiang C."/>
            <person name="Brown P.J."/>
            <person name="Ducret A."/>
            <person name="Brun Y.V."/>
        </authorList>
    </citation>
    <scope>NUCLEOTIDE SEQUENCE [LARGE SCALE GENOMIC DNA]</scope>
    <source>
        <strain evidence="1 2">DSM 16100</strain>
    </source>
</reference>
<protein>
    <submittedName>
        <fullName evidence="1">Uncharacterized protein</fullName>
    </submittedName>
</protein>
<gene>
    <name evidence="1" type="ORF">ABENE_09415</name>
</gene>
<comment type="caution">
    <text evidence="1">The sequence shown here is derived from an EMBL/GenBank/DDBJ whole genome shotgun (WGS) entry which is preliminary data.</text>
</comment>
<dbReference type="EMBL" id="AWGB01000015">
    <property type="protein sequence ID" value="ESQ91841.1"/>
    <property type="molecule type" value="Genomic_DNA"/>
</dbReference>
<keyword evidence="2" id="KW-1185">Reference proteome</keyword>
<accession>V4PU08</accession>
<organism evidence="1 2">
    <name type="scientific">Asticcacaulis benevestitus DSM 16100 = ATCC BAA-896</name>
    <dbReference type="NCBI Taxonomy" id="1121022"/>
    <lineage>
        <taxon>Bacteria</taxon>
        <taxon>Pseudomonadati</taxon>
        <taxon>Pseudomonadota</taxon>
        <taxon>Alphaproteobacteria</taxon>
        <taxon>Caulobacterales</taxon>
        <taxon>Caulobacteraceae</taxon>
        <taxon>Asticcacaulis</taxon>
    </lineage>
</organism>
<dbReference type="AlphaFoldDB" id="V4PU08"/>
<evidence type="ECO:0000313" key="2">
    <source>
        <dbReference type="Proteomes" id="UP000017837"/>
    </source>
</evidence>
<evidence type="ECO:0000313" key="1">
    <source>
        <dbReference type="EMBL" id="ESQ91841.1"/>
    </source>
</evidence>
<sequence>MVPAWVGILFRVMSKDVLLAEVGFDRPDTANDAEKDGD</sequence>
<name>V4PU08_9CAUL</name>
<dbReference type="Proteomes" id="UP000017837">
    <property type="component" value="Unassembled WGS sequence"/>
</dbReference>